<dbReference type="EMBL" id="MCBA01000067">
    <property type="protein sequence ID" value="RGP89869.1"/>
    <property type="molecule type" value="Genomic_DNA"/>
</dbReference>
<evidence type="ECO:0000259" key="2">
    <source>
        <dbReference type="Pfam" id="PF23536"/>
    </source>
</evidence>
<comment type="caution">
    <text evidence="3">The sequence shown here is derived from an EMBL/GenBank/DDBJ whole genome shotgun (WGS) entry which is preliminary data.</text>
</comment>
<dbReference type="AlphaFoldDB" id="A0A395U135"/>
<dbReference type="Pfam" id="PF23536">
    <property type="entry name" value="TraK_C"/>
    <property type="match status" value="1"/>
</dbReference>
<feature type="signal peptide" evidence="1">
    <location>
        <begin position="1"/>
        <end position="20"/>
    </location>
</feature>
<feature type="domain" description="TraK C-terminal" evidence="2">
    <location>
        <begin position="170"/>
        <end position="261"/>
    </location>
</feature>
<name>A0A395U135_VIBCL</name>
<evidence type="ECO:0000313" key="4">
    <source>
        <dbReference type="Proteomes" id="UP000266701"/>
    </source>
</evidence>
<keyword evidence="1" id="KW-0732">Signal</keyword>
<evidence type="ECO:0000313" key="3">
    <source>
        <dbReference type="EMBL" id="RGP89869.1"/>
    </source>
</evidence>
<dbReference type="Proteomes" id="UP000266701">
    <property type="component" value="Unassembled WGS sequence"/>
</dbReference>
<accession>A0A395U135</accession>
<gene>
    <name evidence="3" type="ORF">BC353_09925</name>
</gene>
<proteinExistence type="predicted"/>
<evidence type="ECO:0000256" key="1">
    <source>
        <dbReference type="SAM" id="SignalP"/>
    </source>
</evidence>
<organism evidence="3 4">
    <name type="scientific">Vibrio cholerae</name>
    <dbReference type="NCBI Taxonomy" id="666"/>
    <lineage>
        <taxon>Bacteria</taxon>
        <taxon>Pseudomonadati</taxon>
        <taxon>Pseudomonadota</taxon>
        <taxon>Gammaproteobacteria</taxon>
        <taxon>Vibrionales</taxon>
        <taxon>Vibrionaceae</taxon>
        <taxon>Vibrio</taxon>
    </lineage>
</organism>
<reference evidence="3 4" key="1">
    <citation type="journal article" date="2017" name="Emerg. Infect. Dis.">
        <title>Carbapenemase VCC-1-Producing Vibrio cholerae in Coastal Waters of Germany.</title>
        <authorList>
            <person name="Hammerl J.A."/>
            <person name="Jackel C."/>
            <person name="Bortolaia V."/>
            <person name="Schwartz K."/>
            <person name="Bier N."/>
            <person name="Hendriksen R.S."/>
            <person name="Guerra B."/>
            <person name="Strauch E."/>
        </authorList>
    </citation>
    <scope>NUCLEOTIDE SEQUENCE [LARGE SCALE GENOMIC DNA]</scope>
    <source>
        <strain evidence="3 4">VN-2825</strain>
    </source>
</reference>
<dbReference type="InterPro" id="IPR055397">
    <property type="entry name" value="TraK_C"/>
</dbReference>
<feature type="chain" id="PRO_5030071445" description="TraK C-terminal domain-containing protein" evidence="1">
    <location>
        <begin position="21"/>
        <end position="268"/>
    </location>
</feature>
<protein>
    <recommendedName>
        <fullName evidence="2">TraK C-terminal domain-containing protein</fullName>
    </recommendedName>
</protein>
<sequence length="268" mass="29682">MSFFANVISLLLCLSPLATSANEKASVADDDTPQIVPGGKLYPIKLSNRSPNDVLCRNGEAIDFWLSEGLPVEVEMIPDRSGWMISIPYDVNQSSGERRYFFESFEMYFICSTGKYKTTVNPEITTSKTVWLGTGAEKNIQANIDMMKGKDIELFVTDLATTIINDNGNGDMLPSSYTIKLPPKTLRKWHDNIVSGLLIQPLREIKVDGTGVTAIEYKVKAMRPVQLKHTSFLQTPLGANIFAVSLENETLKSGQESSVVITHLERGL</sequence>